<dbReference type="GO" id="GO:0006511">
    <property type="term" value="P:ubiquitin-dependent protein catabolic process"/>
    <property type="evidence" value="ECO:0007669"/>
    <property type="project" value="InterPro"/>
</dbReference>
<accession>A0A836HLP1</accession>
<keyword evidence="4" id="KW-1185">Reference proteome</keyword>
<comment type="caution">
    <text evidence="3">The sequence shown here is derived from an EMBL/GenBank/DDBJ whole genome shotgun (WGS) entry which is preliminary data.</text>
</comment>
<dbReference type="Pfam" id="PF01466">
    <property type="entry name" value="Skp1"/>
    <property type="match status" value="1"/>
</dbReference>
<evidence type="ECO:0000256" key="1">
    <source>
        <dbReference type="SAM" id="MobiDB-lite"/>
    </source>
</evidence>
<evidence type="ECO:0000259" key="2">
    <source>
        <dbReference type="Pfam" id="PF01466"/>
    </source>
</evidence>
<dbReference type="KEGG" id="phet:94288231"/>
<protein>
    <recommendedName>
        <fullName evidence="2">SKP1 component dimerisation domain-containing protein</fullName>
    </recommendedName>
</protein>
<dbReference type="RefSeq" id="XP_067754311.1">
    <property type="nucleotide sequence ID" value="XM_067898154.1"/>
</dbReference>
<dbReference type="InterPro" id="IPR036296">
    <property type="entry name" value="SKP1-like_dim_sf"/>
</dbReference>
<sequence length="336" mass="36602">MEFRTSTLKVPNTFAPVGQTLILIASDGVRVPVKRAIATEASFVLRDLLDEQDLQPNLSRDGGGPSFSFSGDERLSPHLSGAEASDAANDLDNFFSVVSTKTPLVSSEAGQSSGLRQDGGGVDQTVAAKSVTKSAVPDLMDFFPVEPTTDPQVDIGAEAPNSVEATALSKASPSPPAACAFPTRETLSLNLPPMPPLSEVEVPFPYFSGDILERVCRHMSYRFRMSSFGAEDGCYHVYVVKTRPIPRPMTLPLVEYLDAKDRAFIADWDELITVQMVKAATLLNYEELLQLASAKLASYLIDRDLEGVRTLLGVRSDFDSAEDTELKKEQVVDYFR</sequence>
<dbReference type="EMBL" id="JAFJZO010000033">
    <property type="protein sequence ID" value="KAG5495059.1"/>
    <property type="molecule type" value="Genomic_DNA"/>
</dbReference>
<dbReference type="OrthoDB" id="2342932at2759"/>
<proteinExistence type="predicted"/>
<feature type="region of interest" description="Disordered" evidence="1">
    <location>
        <begin position="55"/>
        <end position="79"/>
    </location>
</feature>
<dbReference type="Gene3D" id="3.30.710.10">
    <property type="entry name" value="Potassium Channel Kv1.1, Chain A"/>
    <property type="match status" value="1"/>
</dbReference>
<dbReference type="InterPro" id="IPR016072">
    <property type="entry name" value="Skp1_comp_dimer"/>
</dbReference>
<feature type="domain" description="SKP1 component dimerisation" evidence="2">
    <location>
        <begin position="287"/>
        <end position="329"/>
    </location>
</feature>
<dbReference type="AlphaFoldDB" id="A0A836HLP1"/>
<organism evidence="3 4">
    <name type="scientific">Porcisia hertigi</name>
    <dbReference type="NCBI Taxonomy" id="2761500"/>
    <lineage>
        <taxon>Eukaryota</taxon>
        <taxon>Discoba</taxon>
        <taxon>Euglenozoa</taxon>
        <taxon>Kinetoplastea</taxon>
        <taxon>Metakinetoplastina</taxon>
        <taxon>Trypanosomatida</taxon>
        <taxon>Trypanosomatidae</taxon>
        <taxon>Leishmaniinae</taxon>
        <taxon>Porcisia</taxon>
    </lineage>
</organism>
<dbReference type="InterPro" id="IPR011333">
    <property type="entry name" value="SKP1/BTB/POZ_sf"/>
</dbReference>
<name>A0A836HLP1_9TRYP</name>
<reference evidence="3 4" key="1">
    <citation type="submission" date="2021-02" db="EMBL/GenBank/DDBJ databases">
        <title>Porcisia hertigi Genome sequencing and assembly.</title>
        <authorList>
            <person name="Almutairi H."/>
            <person name="Gatherer D."/>
        </authorList>
    </citation>
    <scope>NUCLEOTIDE SEQUENCE [LARGE SCALE GENOMIC DNA]</scope>
    <source>
        <strain evidence="3 4">C119</strain>
    </source>
</reference>
<evidence type="ECO:0000313" key="3">
    <source>
        <dbReference type="EMBL" id="KAG5495059.1"/>
    </source>
</evidence>
<dbReference type="Proteomes" id="UP000674318">
    <property type="component" value="Unassembled WGS sequence"/>
</dbReference>
<dbReference type="SUPFAM" id="SSF81382">
    <property type="entry name" value="Skp1 dimerisation domain-like"/>
    <property type="match status" value="1"/>
</dbReference>
<evidence type="ECO:0000313" key="4">
    <source>
        <dbReference type="Proteomes" id="UP000674318"/>
    </source>
</evidence>
<gene>
    <name evidence="3" type="ORF">JKF63_02112</name>
</gene>
<dbReference type="GeneID" id="94288231"/>